<name>A0ABN8SNV0_9CNID</name>
<keyword evidence="2" id="KW-1185">Reference proteome</keyword>
<reference evidence="1 2" key="1">
    <citation type="submission" date="2022-05" db="EMBL/GenBank/DDBJ databases">
        <authorList>
            <consortium name="Genoscope - CEA"/>
            <person name="William W."/>
        </authorList>
    </citation>
    <scope>NUCLEOTIDE SEQUENCE [LARGE SCALE GENOMIC DNA]</scope>
</reference>
<protein>
    <recommendedName>
        <fullName evidence="3">VWFD domain-containing protein</fullName>
    </recommendedName>
</protein>
<gene>
    <name evidence="1" type="ORF">PEVE_00025576</name>
</gene>
<organism evidence="1 2">
    <name type="scientific">Porites evermanni</name>
    <dbReference type="NCBI Taxonomy" id="104178"/>
    <lineage>
        <taxon>Eukaryota</taxon>
        <taxon>Metazoa</taxon>
        <taxon>Cnidaria</taxon>
        <taxon>Anthozoa</taxon>
        <taxon>Hexacorallia</taxon>
        <taxon>Scleractinia</taxon>
        <taxon>Fungiina</taxon>
        <taxon>Poritidae</taxon>
        <taxon>Porites</taxon>
    </lineage>
</organism>
<accession>A0ABN8SNV0</accession>
<dbReference type="EMBL" id="CALNXI010003442">
    <property type="protein sequence ID" value="CAH3193286.1"/>
    <property type="molecule type" value="Genomic_DNA"/>
</dbReference>
<evidence type="ECO:0000313" key="1">
    <source>
        <dbReference type="EMBL" id="CAH3193286.1"/>
    </source>
</evidence>
<evidence type="ECO:0008006" key="3">
    <source>
        <dbReference type="Google" id="ProtNLM"/>
    </source>
</evidence>
<proteinExistence type="predicted"/>
<sequence>MPFLHNHTATHQSLDQDYHIQNTIVQPELEYIENAENEVTSSLEGYFSKHVVSNRTARDANNPCFDYTERKWDSCRQKYVFEVHCHSTHAACYGALAQGYSYPACKVVIGYPQAKFISKCNALQIDCQCAA</sequence>
<evidence type="ECO:0000313" key="2">
    <source>
        <dbReference type="Proteomes" id="UP001159427"/>
    </source>
</evidence>
<dbReference type="Proteomes" id="UP001159427">
    <property type="component" value="Unassembled WGS sequence"/>
</dbReference>
<comment type="caution">
    <text evidence="1">The sequence shown here is derived from an EMBL/GenBank/DDBJ whole genome shotgun (WGS) entry which is preliminary data.</text>
</comment>